<organism evidence="3 4">
    <name type="scientific">Cryptococcus depauperatus CBS 7841</name>
    <dbReference type="NCBI Taxonomy" id="1295531"/>
    <lineage>
        <taxon>Eukaryota</taxon>
        <taxon>Fungi</taxon>
        <taxon>Dikarya</taxon>
        <taxon>Basidiomycota</taxon>
        <taxon>Agaricomycotina</taxon>
        <taxon>Tremellomycetes</taxon>
        <taxon>Tremellales</taxon>
        <taxon>Cryptococcaceae</taxon>
        <taxon>Cryptococcus</taxon>
    </lineage>
</organism>
<reference evidence="3" key="2">
    <citation type="journal article" date="2022" name="Elife">
        <title>Obligate sexual reproduction of a homothallic fungus closely related to the Cryptococcus pathogenic species complex.</title>
        <authorList>
            <person name="Passer A.R."/>
            <person name="Clancey S.A."/>
            <person name="Shea T."/>
            <person name="David-Palma M."/>
            <person name="Averette A.F."/>
            <person name="Boekhout T."/>
            <person name="Porcel B.M."/>
            <person name="Nowrousian M."/>
            <person name="Cuomo C.A."/>
            <person name="Sun S."/>
            <person name="Heitman J."/>
            <person name="Coelho M.A."/>
        </authorList>
    </citation>
    <scope>NUCLEOTIDE SEQUENCE</scope>
    <source>
        <strain evidence="3">CBS 7841</strain>
    </source>
</reference>
<protein>
    <recommendedName>
        <fullName evidence="2">DUF3752 domain-containing protein</fullName>
    </recommendedName>
</protein>
<proteinExistence type="predicted"/>
<accession>A0AAJ8JYV9</accession>
<dbReference type="PANTHER" id="PTHR46370:SF1">
    <property type="entry name" value="GPALPP MOTIFS-CONTAINING PROTEIN 1"/>
    <property type="match status" value="1"/>
</dbReference>
<gene>
    <name evidence="3" type="ORF">L203_106382</name>
</gene>
<keyword evidence="4" id="KW-1185">Reference proteome</keyword>
<name>A0AAJ8JYV9_9TREE</name>
<feature type="domain" description="DUF3752" evidence="2">
    <location>
        <begin position="167"/>
        <end position="317"/>
    </location>
</feature>
<dbReference type="InterPro" id="IPR046331">
    <property type="entry name" value="GPAM1-like"/>
</dbReference>
<dbReference type="PANTHER" id="PTHR46370">
    <property type="entry name" value="GPALPP MOTIFS-CONTAINING PROTEIN 1"/>
    <property type="match status" value="1"/>
</dbReference>
<evidence type="ECO:0000313" key="3">
    <source>
        <dbReference type="EMBL" id="WVN91131.1"/>
    </source>
</evidence>
<dbReference type="RefSeq" id="XP_066071831.1">
    <property type="nucleotide sequence ID" value="XM_066215734.1"/>
</dbReference>
<reference evidence="3" key="3">
    <citation type="submission" date="2024-01" db="EMBL/GenBank/DDBJ databases">
        <authorList>
            <person name="Coelho M.A."/>
            <person name="David-Palma M."/>
            <person name="Shea T."/>
            <person name="Sun S."/>
            <person name="Cuomo C.A."/>
            <person name="Heitman J."/>
        </authorList>
    </citation>
    <scope>NUCLEOTIDE SEQUENCE</scope>
    <source>
        <strain evidence="3">CBS 7841</strain>
    </source>
</reference>
<dbReference type="Pfam" id="PF12572">
    <property type="entry name" value="DUF3752"/>
    <property type="match status" value="1"/>
</dbReference>
<dbReference type="AlphaFoldDB" id="A0AAJ8JYV9"/>
<dbReference type="GeneID" id="91090590"/>
<feature type="compositionally biased region" description="Low complexity" evidence="1">
    <location>
        <begin position="18"/>
        <end position="29"/>
    </location>
</feature>
<sequence>MTIGPSLPPHLSHLAQASGSRSPSGSPHSEPLTGPSSAITNVECVVGDDRPSVDKEQDEDKDDYAPALPPHMASARQTKVAGPSLPPNLISGRSSSIGPLIARPHPEDDDSDDDVYGPVPAPNIGDEDSNAYDPVKEFMELEERRRKDIEEKGKPKVTKREEWMLVPPTSGPLSSVDPLRKRPTTFSRSNAEPLEVDHSVWTETPAEKAQRIADEVAGIRRKKDKGGERLISEEEELEERRKRRREDQIKINLSQYDRGASLLDTHQGSLKSKKRTDDGAPPIWDHARDMGFTGRLLSDQERGKMIRDAKGLGDRFGHGKKGAYQINHLNRPIIGRETLRVNFVYNFEACQYSLYLSGTLYLILSGHQLLYLNLQV</sequence>
<dbReference type="InterPro" id="IPR022226">
    <property type="entry name" value="DUF3752"/>
</dbReference>
<evidence type="ECO:0000256" key="1">
    <source>
        <dbReference type="SAM" id="MobiDB-lite"/>
    </source>
</evidence>
<evidence type="ECO:0000313" key="4">
    <source>
        <dbReference type="Proteomes" id="UP000094043"/>
    </source>
</evidence>
<feature type="region of interest" description="Disordered" evidence="1">
    <location>
        <begin position="1"/>
        <end position="191"/>
    </location>
</feature>
<reference evidence="3" key="1">
    <citation type="submission" date="2016-06" db="EMBL/GenBank/DDBJ databases">
        <authorList>
            <person name="Cuomo C."/>
            <person name="Litvintseva A."/>
            <person name="Heitman J."/>
            <person name="Chen Y."/>
            <person name="Sun S."/>
            <person name="Springer D."/>
            <person name="Dromer F."/>
            <person name="Young S."/>
            <person name="Zeng Q."/>
            <person name="Chapman S."/>
            <person name="Gujja S."/>
            <person name="Saif S."/>
            <person name="Birren B."/>
        </authorList>
    </citation>
    <scope>NUCLEOTIDE SEQUENCE</scope>
    <source>
        <strain evidence="3">CBS 7841</strain>
    </source>
</reference>
<evidence type="ECO:0000259" key="2">
    <source>
        <dbReference type="Pfam" id="PF12572"/>
    </source>
</evidence>
<dbReference type="EMBL" id="CP143791">
    <property type="protein sequence ID" value="WVN91131.1"/>
    <property type="molecule type" value="Genomic_DNA"/>
</dbReference>
<feature type="compositionally biased region" description="Basic and acidic residues" evidence="1">
    <location>
        <begin position="134"/>
        <end position="163"/>
    </location>
</feature>
<dbReference type="Proteomes" id="UP000094043">
    <property type="component" value="Chromosome 8"/>
</dbReference>
<dbReference type="KEGG" id="cdep:91090590"/>